<dbReference type="RefSeq" id="WP_171641465.1">
    <property type="nucleotide sequence ID" value="NZ_WHOA01000030.1"/>
</dbReference>
<accession>A0ABX1XQH6</accession>
<name>A0ABX1XQH6_9BACL</name>
<sequence length="88" mass="9459">MILSAPTASPEPLRAPIWTAQRKFTPDLLISGAERTEMFLSASHSIAGVGESVDLDRSATIPPDSPISVLRLSVNAVIQRYHTSSSKI</sequence>
<evidence type="ECO:0000313" key="1">
    <source>
        <dbReference type="EMBL" id="NOU70751.1"/>
    </source>
</evidence>
<keyword evidence="2" id="KW-1185">Reference proteome</keyword>
<proteinExistence type="predicted"/>
<gene>
    <name evidence="1" type="ORF">GC098_04795</name>
</gene>
<dbReference type="Proteomes" id="UP000616779">
    <property type="component" value="Unassembled WGS sequence"/>
</dbReference>
<organism evidence="1 2">
    <name type="scientific">Paenibacillus phytorum</name>
    <dbReference type="NCBI Taxonomy" id="2654977"/>
    <lineage>
        <taxon>Bacteria</taxon>
        <taxon>Bacillati</taxon>
        <taxon>Bacillota</taxon>
        <taxon>Bacilli</taxon>
        <taxon>Bacillales</taxon>
        <taxon>Paenibacillaceae</taxon>
        <taxon>Paenibacillus</taxon>
    </lineage>
</organism>
<dbReference type="EMBL" id="WHOA01000030">
    <property type="protein sequence ID" value="NOU70751.1"/>
    <property type="molecule type" value="Genomic_DNA"/>
</dbReference>
<protein>
    <submittedName>
        <fullName evidence="1">Uncharacterized protein</fullName>
    </submittedName>
</protein>
<comment type="caution">
    <text evidence="1">The sequence shown here is derived from an EMBL/GenBank/DDBJ whole genome shotgun (WGS) entry which is preliminary data.</text>
</comment>
<reference evidence="1 2" key="1">
    <citation type="submission" date="2019-10" db="EMBL/GenBank/DDBJ databases">
        <title>Description of Paenibacillus terrestris sp. nov.</title>
        <authorList>
            <person name="Carlier A."/>
            <person name="Qi S."/>
        </authorList>
    </citation>
    <scope>NUCLEOTIDE SEQUENCE [LARGE SCALE GENOMIC DNA]</scope>
    <source>
        <strain evidence="1 2">LMG 31458</strain>
    </source>
</reference>
<evidence type="ECO:0000313" key="2">
    <source>
        <dbReference type="Proteomes" id="UP000616779"/>
    </source>
</evidence>